<proteinExistence type="predicted"/>
<name>A0ABY2TAS9_9BACI</name>
<accession>A0ABY2TAS9</accession>
<dbReference type="Proteomes" id="UP000308539">
    <property type="component" value="Unassembled WGS sequence"/>
</dbReference>
<keyword evidence="2" id="KW-1185">Reference proteome</keyword>
<comment type="caution">
    <text evidence="1">The sequence shown here is derived from an EMBL/GenBank/DDBJ whole genome shotgun (WGS) entry which is preliminary data.</text>
</comment>
<protein>
    <submittedName>
        <fullName evidence="1">Uncharacterized protein</fullName>
    </submittedName>
</protein>
<reference evidence="1 2" key="1">
    <citation type="submission" date="2019-04" db="EMBL/GenBank/DDBJ databases">
        <title>Lysinibacillus genome sequencing.</title>
        <authorList>
            <person name="Dunlap C."/>
        </authorList>
    </citation>
    <scope>NUCLEOTIDE SEQUENCE [LARGE SCALE GENOMIC DNA]</scope>
    <source>
        <strain evidence="1 2">NBRC 109424</strain>
    </source>
</reference>
<organism evidence="1 2">
    <name type="scientific">Lysinibacillus varians</name>
    <dbReference type="NCBI Taxonomy" id="1145276"/>
    <lineage>
        <taxon>Bacteria</taxon>
        <taxon>Bacillati</taxon>
        <taxon>Bacillota</taxon>
        <taxon>Bacilli</taxon>
        <taxon>Bacillales</taxon>
        <taxon>Bacillaceae</taxon>
        <taxon>Lysinibacillus</taxon>
    </lineage>
</organism>
<dbReference type="EMBL" id="SZPV01000042">
    <property type="protein sequence ID" value="TKI52517.1"/>
    <property type="molecule type" value="Genomic_DNA"/>
</dbReference>
<gene>
    <name evidence="1" type="ORF">FC752_19440</name>
</gene>
<dbReference type="Pfam" id="PF19302">
    <property type="entry name" value="DUF5915"/>
    <property type="match status" value="1"/>
</dbReference>
<evidence type="ECO:0000313" key="2">
    <source>
        <dbReference type="Proteomes" id="UP000308539"/>
    </source>
</evidence>
<sequence length="95" mass="11045">MLAKENECRVLLDTYLTEDLLQEGQIRELIRTIQETRKKWQLPVEQYISLSISTDAETVKIIQQYTALLKANVWLNDILFGESAIWRTCDSGEIV</sequence>
<evidence type="ECO:0000313" key="1">
    <source>
        <dbReference type="EMBL" id="TKI52517.1"/>
    </source>
</evidence>